<feature type="transmembrane region" description="Helical" evidence="2">
    <location>
        <begin position="135"/>
        <end position="160"/>
    </location>
</feature>
<name>A0A8K0TD43_9PEZI</name>
<organism evidence="3 4">
    <name type="scientific">Plectosphaerella cucumerina</name>
    <dbReference type="NCBI Taxonomy" id="40658"/>
    <lineage>
        <taxon>Eukaryota</taxon>
        <taxon>Fungi</taxon>
        <taxon>Dikarya</taxon>
        <taxon>Ascomycota</taxon>
        <taxon>Pezizomycotina</taxon>
        <taxon>Sordariomycetes</taxon>
        <taxon>Hypocreomycetidae</taxon>
        <taxon>Glomerellales</taxon>
        <taxon>Plectosphaerellaceae</taxon>
        <taxon>Plectosphaerella</taxon>
    </lineage>
</organism>
<evidence type="ECO:0000313" key="3">
    <source>
        <dbReference type="EMBL" id="KAH7357931.1"/>
    </source>
</evidence>
<reference evidence="3" key="1">
    <citation type="journal article" date="2021" name="Nat. Commun.">
        <title>Genetic determinants of endophytism in the Arabidopsis root mycobiome.</title>
        <authorList>
            <person name="Mesny F."/>
            <person name="Miyauchi S."/>
            <person name="Thiergart T."/>
            <person name="Pickel B."/>
            <person name="Atanasova L."/>
            <person name="Karlsson M."/>
            <person name="Huettel B."/>
            <person name="Barry K.W."/>
            <person name="Haridas S."/>
            <person name="Chen C."/>
            <person name="Bauer D."/>
            <person name="Andreopoulos W."/>
            <person name="Pangilinan J."/>
            <person name="LaButti K."/>
            <person name="Riley R."/>
            <person name="Lipzen A."/>
            <person name="Clum A."/>
            <person name="Drula E."/>
            <person name="Henrissat B."/>
            <person name="Kohler A."/>
            <person name="Grigoriev I.V."/>
            <person name="Martin F.M."/>
            <person name="Hacquard S."/>
        </authorList>
    </citation>
    <scope>NUCLEOTIDE SEQUENCE</scope>
    <source>
        <strain evidence="3">MPI-CAGE-AT-0016</strain>
    </source>
</reference>
<dbReference type="AlphaFoldDB" id="A0A8K0TD43"/>
<proteinExistence type="predicted"/>
<evidence type="ECO:0000313" key="4">
    <source>
        <dbReference type="Proteomes" id="UP000813385"/>
    </source>
</evidence>
<dbReference type="Proteomes" id="UP000813385">
    <property type="component" value="Unassembled WGS sequence"/>
</dbReference>
<comment type="caution">
    <text evidence="3">The sequence shown here is derived from an EMBL/GenBank/DDBJ whole genome shotgun (WGS) entry which is preliminary data.</text>
</comment>
<protein>
    <submittedName>
        <fullName evidence="3">Uncharacterized protein</fullName>
    </submittedName>
</protein>
<keyword evidence="2" id="KW-1133">Transmembrane helix</keyword>
<evidence type="ECO:0000256" key="2">
    <source>
        <dbReference type="SAM" id="Phobius"/>
    </source>
</evidence>
<keyword evidence="4" id="KW-1185">Reference proteome</keyword>
<feature type="region of interest" description="Disordered" evidence="1">
    <location>
        <begin position="27"/>
        <end position="67"/>
    </location>
</feature>
<sequence>MVVCDSACTLQQGSVHLERSLLLRSHRPPTSQEGATPHTHSAPPGQHDQSLTKHGGRPPDGTAPKCAAPAQKCHQLRRRVTRARSASCAGSRQFTLACLVCLGKSEGGGGAAATADVAAAACCRRRRRRCWLGRWLGPGAPFPICICTIAGLLSLVTFLLQTGQECRPHCDPPRHAHPSAGDTRGCPYGARLLLMEHGRRTD</sequence>
<dbReference type="EMBL" id="JAGPXD010000004">
    <property type="protein sequence ID" value="KAH7357931.1"/>
    <property type="molecule type" value="Genomic_DNA"/>
</dbReference>
<evidence type="ECO:0000256" key="1">
    <source>
        <dbReference type="SAM" id="MobiDB-lite"/>
    </source>
</evidence>
<keyword evidence="2" id="KW-0472">Membrane</keyword>
<accession>A0A8K0TD43</accession>
<keyword evidence="2" id="KW-0812">Transmembrane</keyword>
<gene>
    <name evidence="3" type="ORF">B0T11DRAFT_283370</name>
</gene>